<evidence type="ECO:0000313" key="4">
    <source>
        <dbReference type="Proteomes" id="UP001498476"/>
    </source>
</evidence>
<dbReference type="SUPFAM" id="SSF57414">
    <property type="entry name" value="Hairpin loop containing domain-like"/>
    <property type="match status" value="1"/>
</dbReference>
<dbReference type="Pfam" id="PF00024">
    <property type="entry name" value="PAN_1"/>
    <property type="match status" value="1"/>
</dbReference>
<evidence type="ECO:0000259" key="2">
    <source>
        <dbReference type="PROSITE" id="PS50948"/>
    </source>
</evidence>
<dbReference type="InterPro" id="IPR003609">
    <property type="entry name" value="Pan_app"/>
</dbReference>
<protein>
    <recommendedName>
        <fullName evidence="2">Apple domain-containing protein</fullName>
    </recommendedName>
</protein>
<proteinExistence type="predicted"/>
<feature type="chain" id="PRO_5045515428" description="Apple domain-containing protein" evidence="1">
    <location>
        <begin position="22"/>
        <end position="168"/>
    </location>
</feature>
<dbReference type="Gene3D" id="3.50.4.10">
    <property type="entry name" value="Hepatocyte Growth Factor"/>
    <property type="match status" value="1"/>
</dbReference>
<evidence type="ECO:0000313" key="3">
    <source>
        <dbReference type="EMBL" id="KAK7419047.1"/>
    </source>
</evidence>
<evidence type="ECO:0000256" key="1">
    <source>
        <dbReference type="SAM" id="SignalP"/>
    </source>
</evidence>
<organism evidence="3 4">
    <name type="scientific">Neonectria punicea</name>
    <dbReference type="NCBI Taxonomy" id="979145"/>
    <lineage>
        <taxon>Eukaryota</taxon>
        <taxon>Fungi</taxon>
        <taxon>Dikarya</taxon>
        <taxon>Ascomycota</taxon>
        <taxon>Pezizomycotina</taxon>
        <taxon>Sordariomycetes</taxon>
        <taxon>Hypocreomycetidae</taxon>
        <taxon>Hypocreales</taxon>
        <taxon>Nectriaceae</taxon>
        <taxon>Neonectria</taxon>
    </lineage>
</organism>
<dbReference type="PROSITE" id="PS50948">
    <property type="entry name" value="PAN"/>
    <property type="match status" value="1"/>
</dbReference>
<feature type="signal peptide" evidence="1">
    <location>
        <begin position="1"/>
        <end position="21"/>
    </location>
</feature>
<keyword evidence="1" id="KW-0732">Signal</keyword>
<reference evidence="3 4" key="1">
    <citation type="journal article" date="2025" name="Microbiol. Resour. Announc.">
        <title>Draft genome sequences for Neonectria magnoliae and Neonectria punicea, canker pathogens of Liriodendron tulipifera and Acer saccharum in West Virginia.</title>
        <authorList>
            <person name="Petronek H.M."/>
            <person name="Kasson M.T."/>
            <person name="Metheny A.M."/>
            <person name="Stauder C.M."/>
            <person name="Lovett B."/>
            <person name="Lynch S.C."/>
            <person name="Garnas J.R."/>
            <person name="Kasson L.R."/>
            <person name="Stajich J.E."/>
        </authorList>
    </citation>
    <scope>NUCLEOTIDE SEQUENCE [LARGE SCALE GENOMIC DNA]</scope>
    <source>
        <strain evidence="3 4">NRRL 64653</strain>
    </source>
</reference>
<name>A0ABR1HDN0_9HYPO</name>
<comment type="caution">
    <text evidence="3">The sequence shown here is derived from an EMBL/GenBank/DDBJ whole genome shotgun (WGS) entry which is preliminary data.</text>
</comment>
<keyword evidence="4" id="KW-1185">Reference proteome</keyword>
<gene>
    <name evidence="3" type="ORF">QQX98_003549</name>
</gene>
<accession>A0ABR1HDN0</accession>
<feature type="domain" description="Apple" evidence="2">
    <location>
        <begin position="58"/>
        <end position="138"/>
    </location>
</feature>
<dbReference type="EMBL" id="JAZAVJ010000041">
    <property type="protein sequence ID" value="KAK7419047.1"/>
    <property type="molecule type" value="Genomic_DNA"/>
</dbReference>
<sequence>MTRTRLIVAFVAALAVSGIDAGPCKASSSDTLSTETTATISSETTTSATATTTAGPECTLFDPKPAQAICGQLGFPPGNIIASREDVELDECAEACQQTTGCLTFSFSGGNCILYTDSGLKMRNLPRTVGPPWYEMECWDCDGTPTTTASVTTATSTSSSITTIAVPP</sequence>
<dbReference type="Proteomes" id="UP001498476">
    <property type="component" value="Unassembled WGS sequence"/>
</dbReference>